<accession>A0A5C5XGV2</accession>
<evidence type="ECO:0000313" key="3">
    <source>
        <dbReference type="Proteomes" id="UP000316095"/>
    </source>
</evidence>
<gene>
    <name evidence="2" type="ORF">Pan54_31380</name>
</gene>
<proteinExistence type="predicted"/>
<evidence type="ECO:0000256" key="1">
    <source>
        <dbReference type="SAM" id="MobiDB-lite"/>
    </source>
</evidence>
<feature type="compositionally biased region" description="Basic and acidic residues" evidence="1">
    <location>
        <begin position="142"/>
        <end position="157"/>
    </location>
</feature>
<dbReference type="AlphaFoldDB" id="A0A5C5XGV2"/>
<comment type="caution">
    <text evidence="2">The sequence shown here is derived from an EMBL/GenBank/DDBJ whole genome shotgun (WGS) entry which is preliminary data.</text>
</comment>
<dbReference type="EMBL" id="SJPG01000001">
    <property type="protein sequence ID" value="TWT62396.1"/>
    <property type="molecule type" value="Genomic_DNA"/>
</dbReference>
<protein>
    <submittedName>
        <fullName evidence="2">Uncharacterized protein</fullName>
    </submittedName>
</protein>
<dbReference type="Proteomes" id="UP000316095">
    <property type="component" value="Unassembled WGS sequence"/>
</dbReference>
<keyword evidence="3" id="KW-1185">Reference proteome</keyword>
<feature type="region of interest" description="Disordered" evidence="1">
    <location>
        <begin position="137"/>
        <end position="157"/>
    </location>
</feature>
<sequence length="199" mass="22620">MRIAGFFDLFTILGILLDKGIKLFRIRSASTQNEPGDRTVGGVCGTDDRLVGIFGIIGHLLQAGVDLEQRFIHVRANLEFESDCPFRVGTFGFQLNNPLNTFKILLLLDNNLTLNFLGTGSWPTRFHGNRGTVDFRGQLHGHSHESDESEQRHHQDANDDFDRVFDNGFNKRHERIANRGLESDQLFRSRRCSKLAAFF</sequence>
<reference evidence="2 3" key="1">
    <citation type="submission" date="2019-02" db="EMBL/GenBank/DDBJ databases">
        <title>Deep-cultivation of Planctomycetes and their phenomic and genomic characterization uncovers novel biology.</title>
        <authorList>
            <person name="Wiegand S."/>
            <person name="Jogler M."/>
            <person name="Boedeker C."/>
            <person name="Pinto D."/>
            <person name="Vollmers J."/>
            <person name="Rivas-Marin E."/>
            <person name="Kohn T."/>
            <person name="Peeters S.H."/>
            <person name="Heuer A."/>
            <person name="Rast P."/>
            <person name="Oberbeckmann S."/>
            <person name="Bunk B."/>
            <person name="Jeske O."/>
            <person name="Meyerdierks A."/>
            <person name="Storesund J.E."/>
            <person name="Kallscheuer N."/>
            <person name="Luecker S."/>
            <person name="Lage O.M."/>
            <person name="Pohl T."/>
            <person name="Merkel B.J."/>
            <person name="Hornburger P."/>
            <person name="Mueller R.-W."/>
            <person name="Bruemmer F."/>
            <person name="Labrenz M."/>
            <person name="Spormann A.M."/>
            <person name="Op Den Camp H."/>
            <person name="Overmann J."/>
            <person name="Amann R."/>
            <person name="Jetten M.S.M."/>
            <person name="Mascher T."/>
            <person name="Medema M.H."/>
            <person name="Devos D.P."/>
            <person name="Kaster A.-K."/>
            <person name="Ovreas L."/>
            <person name="Rohde M."/>
            <person name="Galperin M.Y."/>
            <person name="Jogler C."/>
        </authorList>
    </citation>
    <scope>NUCLEOTIDE SEQUENCE [LARGE SCALE GENOMIC DNA]</scope>
    <source>
        <strain evidence="2 3">Pan54</strain>
    </source>
</reference>
<organism evidence="2 3">
    <name type="scientific">Rubinisphaera italica</name>
    <dbReference type="NCBI Taxonomy" id="2527969"/>
    <lineage>
        <taxon>Bacteria</taxon>
        <taxon>Pseudomonadati</taxon>
        <taxon>Planctomycetota</taxon>
        <taxon>Planctomycetia</taxon>
        <taxon>Planctomycetales</taxon>
        <taxon>Planctomycetaceae</taxon>
        <taxon>Rubinisphaera</taxon>
    </lineage>
</organism>
<evidence type="ECO:0000313" key="2">
    <source>
        <dbReference type="EMBL" id="TWT62396.1"/>
    </source>
</evidence>
<name>A0A5C5XGV2_9PLAN</name>